<gene>
    <name evidence="18" type="ORF">AQPW35_40820</name>
</gene>
<evidence type="ECO:0000256" key="8">
    <source>
        <dbReference type="ARBA" id="ARBA00022679"/>
    </source>
</evidence>
<evidence type="ECO:0000256" key="14">
    <source>
        <dbReference type="ARBA" id="ARBA00024827"/>
    </source>
</evidence>
<keyword evidence="10 18" id="KW-0418">Kinase</keyword>
<dbReference type="PRINTS" id="PR00344">
    <property type="entry name" value="BCTRLSENSOR"/>
</dbReference>
<comment type="function">
    <text evidence="14">Member of the two-component regulatory system NreB/NreC involved in the control of dissimilatory nitrate/nitrite reduction in response to oxygen. NreB functions as a direct oxygen sensor histidine kinase which is autophosphorylated, in the absence of oxygen, probably at the conserved histidine residue, and transfers its phosphate group probably to a conserved aspartate residue of NreC. NreB/NreC activates the expression of the nitrate (narGHJI) and nitrite (nir) reductase operons, as well as the putative nitrate transporter gene narT.</text>
</comment>
<dbReference type="EMBL" id="BJCL01000012">
    <property type="protein sequence ID" value="GCL65001.1"/>
    <property type="molecule type" value="Genomic_DNA"/>
</dbReference>
<evidence type="ECO:0000256" key="4">
    <source>
        <dbReference type="ARBA" id="ARBA00012438"/>
    </source>
</evidence>
<dbReference type="AlphaFoldDB" id="A0A480AUB6"/>
<evidence type="ECO:0000256" key="15">
    <source>
        <dbReference type="ARBA" id="ARBA00030800"/>
    </source>
</evidence>
<dbReference type="Gene3D" id="3.30.450.20">
    <property type="entry name" value="PAS domain"/>
    <property type="match status" value="1"/>
</dbReference>
<evidence type="ECO:0000256" key="2">
    <source>
        <dbReference type="ARBA" id="ARBA00001966"/>
    </source>
</evidence>
<proteinExistence type="predicted"/>
<evidence type="ECO:0000256" key="7">
    <source>
        <dbReference type="ARBA" id="ARBA00022490"/>
    </source>
</evidence>
<evidence type="ECO:0000256" key="5">
    <source>
        <dbReference type="ARBA" id="ARBA00017322"/>
    </source>
</evidence>
<dbReference type="SUPFAM" id="SSF55874">
    <property type="entry name" value="ATPase domain of HSP90 chaperone/DNA topoisomerase II/histidine kinase"/>
    <property type="match status" value="1"/>
</dbReference>
<keyword evidence="12" id="KW-0902">Two-component regulatory system</keyword>
<dbReference type="GO" id="GO:0005737">
    <property type="term" value="C:cytoplasm"/>
    <property type="evidence" value="ECO:0007669"/>
    <property type="project" value="UniProtKB-SubCell"/>
</dbReference>
<comment type="cofactor">
    <cofactor evidence="2">
        <name>[4Fe-4S] cluster</name>
        <dbReference type="ChEBI" id="CHEBI:49883"/>
    </cofactor>
</comment>
<dbReference type="Gene3D" id="3.30.565.10">
    <property type="entry name" value="Histidine kinase-like ATPase, C-terminal domain"/>
    <property type="match status" value="1"/>
</dbReference>
<keyword evidence="7" id="KW-0963">Cytoplasm</keyword>
<dbReference type="Pfam" id="PF07730">
    <property type="entry name" value="HisKA_3"/>
    <property type="match status" value="1"/>
</dbReference>
<evidence type="ECO:0000256" key="9">
    <source>
        <dbReference type="ARBA" id="ARBA00022723"/>
    </source>
</evidence>
<dbReference type="InterPro" id="IPR003594">
    <property type="entry name" value="HATPase_dom"/>
</dbReference>
<evidence type="ECO:0000256" key="1">
    <source>
        <dbReference type="ARBA" id="ARBA00000085"/>
    </source>
</evidence>
<dbReference type="PROSITE" id="PS50109">
    <property type="entry name" value="HIS_KIN"/>
    <property type="match status" value="1"/>
</dbReference>
<accession>A0A480AUB6</accession>
<dbReference type="Pfam" id="PF02518">
    <property type="entry name" value="HATPase_c"/>
    <property type="match status" value="1"/>
</dbReference>
<evidence type="ECO:0000259" key="16">
    <source>
        <dbReference type="PROSITE" id="PS50109"/>
    </source>
</evidence>
<evidence type="ECO:0000256" key="3">
    <source>
        <dbReference type="ARBA" id="ARBA00004496"/>
    </source>
</evidence>
<dbReference type="InterPro" id="IPR036890">
    <property type="entry name" value="HATPase_C_sf"/>
</dbReference>
<dbReference type="GO" id="GO:0046872">
    <property type="term" value="F:metal ion binding"/>
    <property type="evidence" value="ECO:0007669"/>
    <property type="project" value="UniProtKB-KW"/>
</dbReference>
<dbReference type="NCBIfam" id="TIGR00229">
    <property type="entry name" value="sensory_box"/>
    <property type="match status" value="1"/>
</dbReference>
<comment type="caution">
    <text evidence="18">The sequence shown here is derived from an EMBL/GenBank/DDBJ whole genome shotgun (WGS) entry which is preliminary data.</text>
</comment>
<evidence type="ECO:0000256" key="11">
    <source>
        <dbReference type="ARBA" id="ARBA00023004"/>
    </source>
</evidence>
<dbReference type="SMART" id="SM00091">
    <property type="entry name" value="PAS"/>
    <property type="match status" value="1"/>
</dbReference>
<dbReference type="PANTHER" id="PTHR24421">
    <property type="entry name" value="NITRATE/NITRITE SENSOR PROTEIN NARX-RELATED"/>
    <property type="match status" value="1"/>
</dbReference>
<evidence type="ECO:0000256" key="10">
    <source>
        <dbReference type="ARBA" id="ARBA00022777"/>
    </source>
</evidence>
<dbReference type="InterPro" id="IPR013656">
    <property type="entry name" value="PAS_4"/>
</dbReference>
<protein>
    <recommendedName>
        <fullName evidence="5">Oxygen sensor histidine kinase NreB</fullName>
        <ecNumber evidence="4">2.7.13.3</ecNumber>
    </recommendedName>
    <alternativeName>
        <fullName evidence="15">Nitrogen regulation protein B</fullName>
    </alternativeName>
</protein>
<dbReference type="InterPro" id="IPR000014">
    <property type="entry name" value="PAS"/>
</dbReference>
<dbReference type="Gene3D" id="1.20.5.1930">
    <property type="match status" value="1"/>
</dbReference>
<dbReference type="EC" id="2.7.13.3" evidence="4"/>
<dbReference type="GO" id="GO:0051539">
    <property type="term" value="F:4 iron, 4 sulfur cluster binding"/>
    <property type="evidence" value="ECO:0007669"/>
    <property type="project" value="UniProtKB-KW"/>
</dbReference>
<dbReference type="Pfam" id="PF08448">
    <property type="entry name" value="PAS_4"/>
    <property type="match status" value="1"/>
</dbReference>
<comment type="catalytic activity">
    <reaction evidence="1">
        <text>ATP + protein L-histidine = ADP + protein N-phospho-L-histidine.</text>
        <dbReference type="EC" id="2.7.13.3"/>
    </reaction>
</comment>
<keyword evidence="9" id="KW-0479">Metal-binding</keyword>
<comment type="subcellular location">
    <subcellularLocation>
        <location evidence="3">Cytoplasm</location>
    </subcellularLocation>
</comment>
<dbReference type="CDD" id="cd16917">
    <property type="entry name" value="HATPase_UhpB-NarQ-NarX-like"/>
    <property type="match status" value="1"/>
</dbReference>
<name>A0A480AUB6_9BURK</name>
<dbReference type="PROSITE" id="PS50112">
    <property type="entry name" value="PAS"/>
    <property type="match status" value="1"/>
</dbReference>
<keyword evidence="8" id="KW-0808">Transferase</keyword>
<feature type="domain" description="Histidine kinase" evidence="16">
    <location>
        <begin position="166"/>
        <end position="357"/>
    </location>
</feature>
<evidence type="ECO:0000256" key="12">
    <source>
        <dbReference type="ARBA" id="ARBA00023012"/>
    </source>
</evidence>
<dbReference type="RefSeq" id="WP_162520863.1">
    <property type="nucleotide sequence ID" value="NZ_BJCL01000012.1"/>
</dbReference>
<evidence type="ECO:0000259" key="17">
    <source>
        <dbReference type="PROSITE" id="PS50112"/>
    </source>
</evidence>
<dbReference type="Proteomes" id="UP000301751">
    <property type="component" value="Unassembled WGS sequence"/>
</dbReference>
<dbReference type="GO" id="GO:0000155">
    <property type="term" value="F:phosphorelay sensor kinase activity"/>
    <property type="evidence" value="ECO:0007669"/>
    <property type="project" value="InterPro"/>
</dbReference>
<evidence type="ECO:0000313" key="19">
    <source>
        <dbReference type="Proteomes" id="UP000301751"/>
    </source>
</evidence>
<dbReference type="InterPro" id="IPR050482">
    <property type="entry name" value="Sensor_HK_TwoCompSys"/>
</dbReference>
<evidence type="ECO:0000256" key="6">
    <source>
        <dbReference type="ARBA" id="ARBA00022485"/>
    </source>
</evidence>
<dbReference type="SUPFAM" id="SSF55785">
    <property type="entry name" value="PYP-like sensor domain (PAS domain)"/>
    <property type="match status" value="1"/>
</dbReference>
<keyword evidence="6" id="KW-0004">4Fe-4S</keyword>
<dbReference type="SMART" id="SM00387">
    <property type="entry name" value="HATPase_c"/>
    <property type="match status" value="1"/>
</dbReference>
<reference evidence="19" key="1">
    <citation type="submission" date="2019-03" db="EMBL/GenBank/DDBJ databases">
        <title>Aquabacterium pictum sp.nov., the first bacteriochlorophyll a-containing freshwater bacterium in the genus Aquabacterium of the class Betaproteobacteria.</title>
        <authorList>
            <person name="Hirose S."/>
            <person name="Tank M."/>
            <person name="Hara E."/>
            <person name="Tamaki H."/>
            <person name="Takaichi S."/>
            <person name="Haruta S."/>
            <person name="Hanada S."/>
        </authorList>
    </citation>
    <scope>NUCLEOTIDE SEQUENCE [LARGE SCALE GENOMIC DNA]</scope>
    <source>
        <strain evidence="19">W35</strain>
    </source>
</reference>
<dbReference type="CDD" id="cd00130">
    <property type="entry name" value="PAS"/>
    <property type="match status" value="1"/>
</dbReference>
<dbReference type="GO" id="GO:0016020">
    <property type="term" value="C:membrane"/>
    <property type="evidence" value="ECO:0007669"/>
    <property type="project" value="InterPro"/>
</dbReference>
<dbReference type="InterPro" id="IPR035965">
    <property type="entry name" value="PAS-like_dom_sf"/>
</dbReference>
<evidence type="ECO:0000313" key="18">
    <source>
        <dbReference type="EMBL" id="GCL65001.1"/>
    </source>
</evidence>
<dbReference type="InterPro" id="IPR011712">
    <property type="entry name" value="Sig_transdc_His_kin_sub3_dim/P"/>
</dbReference>
<dbReference type="InterPro" id="IPR005467">
    <property type="entry name" value="His_kinase_dom"/>
</dbReference>
<keyword evidence="19" id="KW-1185">Reference proteome</keyword>
<keyword evidence="13" id="KW-0411">Iron-sulfur</keyword>
<dbReference type="PANTHER" id="PTHR24421:SF58">
    <property type="entry name" value="SIGNAL TRANSDUCTION HISTIDINE-PROTEIN KINASE_PHOSPHATASE UHPB"/>
    <property type="match status" value="1"/>
</dbReference>
<evidence type="ECO:0000256" key="13">
    <source>
        <dbReference type="ARBA" id="ARBA00023014"/>
    </source>
</evidence>
<dbReference type="GO" id="GO:0046983">
    <property type="term" value="F:protein dimerization activity"/>
    <property type="evidence" value="ECO:0007669"/>
    <property type="project" value="InterPro"/>
</dbReference>
<keyword evidence="11" id="KW-0408">Iron</keyword>
<dbReference type="InterPro" id="IPR004358">
    <property type="entry name" value="Sig_transdc_His_kin-like_C"/>
</dbReference>
<organism evidence="18 19">
    <name type="scientific">Pseudaquabacterium pictum</name>
    <dbReference type="NCBI Taxonomy" id="2315236"/>
    <lineage>
        <taxon>Bacteria</taxon>
        <taxon>Pseudomonadati</taxon>
        <taxon>Pseudomonadota</taxon>
        <taxon>Betaproteobacteria</taxon>
        <taxon>Burkholderiales</taxon>
        <taxon>Sphaerotilaceae</taxon>
        <taxon>Pseudaquabacterium</taxon>
    </lineage>
</organism>
<sequence length="357" mass="39423">MPDPLLRTQPHAAHAGADFPFQALVEQSLAGIYVLQDECFQYANRTWAALAGYLPEEMVGRHLRDFVPPDFLPEVLRLYHLRLAADPPSIRFITRGLHRAGHTVLIEVHGTRMLYRGRPAVVGIGVDVTERVHNEQALRDSQARLQALAAYGQDRLEQQRAQYASALHDELGGMLSSVKLDVARLQRRADRPALRQISEDLRRLTQDCIATVRRLAHDLRPSSLDHLGLSAALRQSLTAFAERGELCLHLDLQLDDALVSPRRATAAYRIVQEALTNVGRHAQAGQVRLQLWAEAGQLRLVLEDDGCGFDPVAVAAQQPLAMGLASMHERARELGGALHLSSAPGAGTRLSLRLPLL</sequence>
<feature type="domain" description="PAS" evidence="17">
    <location>
        <begin position="42"/>
        <end position="86"/>
    </location>
</feature>